<gene>
    <name evidence="1" type="ORF">GCM10009675_00320</name>
</gene>
<proteinExistence type="predicted"/>
<dbReference type="Proteomes" id="UP001500467">
    <property type="component" value="Unassembled WGS sequence"/>
</dbReference>
<dbReference type="RefSeq" id="WP_253852585.1">
    <property type="nucleotide sequence ID" value="NZ_BAAALM010000001.1"/>
</dbReference>
<reference evidence="1 2" key="1">
    <citation type="journal article" date="2019" name="Int. J. Syst. Evol. Microbiol.">
        <title>The Global Catalogue of Microorganisms (GCM) 10K type strain sequencing project: providing services to taxonomists for standard genome sequencing and annotation.</title>
        <authorList>
            <consortium name="The Broad Institute Genomics Platform"/>
            <consortium name="The Broad Institute Genome Sequencing Center for Infectious Disease"/>
            <person name="Wu L."/>
            <person name="Ma J."/>
        </authorList>
    </citation>
    <scope>NUCLEOTIDE SEQUENCE [LARGE SCALE GENOMIC DNA]</scope>
    <source>
        <strain evidence="1 2">JCM 13022</strain>
    </source>
</reference>
<evidence type="ECO:0000313" key="2">
    <source>
        <dbReference type="Proteomes" id="UP001500467"/>
    </source>
</evidence>
<protein>
    <submittedName>
        <fullName evidence="1">Uncharacterized protein</fullName>
    </submittedName>
</protein>
<comment type="caution">
    <text evidence="1">The sequence shown here is derived from an EMBL/GenBank/DDBJ whole genome shotgun (WGS) entry which is preliminary data.</text>
</comment>
<evidence type="ECO:0000313" key="1">
    <source>
        <dbReference type="EMBL" id="GAA1190135.1"/>
    </source>
</evidence>
<organism evidence="1 2">
    <name type="scientific">Prauserella alba</name>
    <dbReference type="NCBI Taxonomy" id="176898"/>
    <lineage>
        <taxon>Bacteria</taxon>
        <taxon>Bacillati</taxon>
        <taxon>Actinomycetota</taxon>
        <taxon>Actinomycetes</taxon>
        <taxon>Pseudonocardiales</taxon>
        <taxon>Pseudonocardiaceae</taxon>
        <taxon>Prauserella</taxon>
    </lineage>
</organism>
<sequence>MVTGRISGSLIDPAAPCFDGLPSFMPVFDGVRHLTDARGLPAPGTYVRILCETTDRIAQADNSTYTRDCMWCAMEISPLPPSDMNPPRRDRRCM</sequence>
<dbReference type="EMBL" id="BAAALM010000001">
    <property type="protein sequence ID" value="GAA1190135.1"/>
    <property type="molecule type" value="Genomic_DNA"/>
</dbReference>
<keyword evidence="2" id="KW-1185">Reference proteome</keyword>
<accession>A0ABN1V216</accession>
<name>A0ABN1V216_9PSEU</name>